<evidence type="ECO:0000256" key="1">
    <source>
        <dbReference type="RuleBase" id="RU363019"/>
    </source>
</evidence>
<dbReference type="Gene3D" id="2.40.100.10">
    <property type="entry name" value="Cyclophilin-like"/>
    <property type="match status" value="1"/>
</dbReference>
<feature type="domain" description="PPIase cyclophilin-type" evidence="2">
    <location>
        <begin position="1"/>
        <end position="115"/>
    </location>
</feature>
<dbReference type="PRINTS" id="PR00153">
    <property type="entry name" value="CSAPPISMRASE"/>
</dbReference>
<keyword evidence="4" id="KW-1185">Reference proteome</keyword>
<keyword evidence="1" id="KW-0413">Isomerase</keyword>
<dbReference type="PANTHER" id="PTHR45625">
    <property type="entry name" value="PEPTIDYL-PROLYL CIS-TRANS ISOMERASE-RELATED"/>
    <property type="match status" value="1"/>
</dbReference>
<dbReference type="AlphaFoldDB" id="A0A7J6K714"/>
<dbReference type="InterPro" id="IPR044666">
    <property type="entry name" value="Cyclophilin_A-like"/>
</dbReference>
<reference evidence="3 4" key="1">
    <citation type="submission" date="2020-03" db="EMBL/GenBank/DDBJ databases">
        <title>Genome sequence of Toxoplasma gondii RH-88 strain.</title>
        <authorList>
            <person name="Lorenzi H.A."/>
            <person name="Venepally P."/>
            <person name="Rozenberg A."/>
            <person name="Sibley D."/>
        </authorList>
    </citation>
    <scope>NUCLEOTIDE SEQUENCE [LARGE SCALE GENOMIC DNA]</scope>
    <source>
        <strain evidence="3 4">RH-88</strain>
    </source>
</reference>
<comment type="caution">
    <text evidence="3">The sequence shown here is derived from an EMBL/GenBank/DDBJ whole genome shotgun (WGS) entry which is preliminary data.</text>
</comment>
<dbReference type="SUPFAM" id="SSF50891">
    <property type="entry name" value="Cyclophilin-like"/>
    <property type="match status" value="1"/>
</dbReference>
<dbReference type="GO" id="GO:0071013">
    <property type="term" value="C:catalytic step 2 spliceosome"/>
    <property type="evidence" value="ECO:0007669"/>
    <property type="project" value="TreeGrafter"/>
</dbReference>
<evidence type="ECO:0000259" key="2">
    <source>
        <dbReference type="PROSITE" id="PS50072"/>
    </source>
</evidence>
<gene>
    <name evidence="3" type="ORF">TGRH88_034800</name>
</gene>
<dbReference type="GO" id="GO:0061630">
    <property type="term" value="F:ubiquitin protein ligase activity"/>
    <property type="evidence" value="ECO:0007669"/>
    <property type="project" value="TreeGrafter"/>
</dbReference>
<dbReference type="PROSITE" id="PS50072">
    <property type="entry name" value="CSA_PPIASE_2"/>
    <property type="match status" value="1"/>
</dbReference>
<name>A0A7J6K714_TOXGO</name>
<dbReference type="GO" id="GO:0003755">
    <property type="term" value="F:peptidyl-prolyl cis-trans isomerase activity"/>
    <property type="evidence" value="ECO:0007669"/>
    <property type="project" value="UniProtKB-UniRule"/>
</dbReference>
<dbReference type="Pfam" id="PF00160">
    <property type="entry name" value="Pro_isomerase"/>
    <property type="match status" value="1"/>
</dbReference>
<sequence>MFCEQLQHVPKTSAAFLTVAQRGQYDGCPVHRFVPGGWIQAGDVVDGSGGHSGAISASPSPESFLVTHDAAGVLGMCPCATGGTGTQFYVSLKPLAAFDKKFVAIGRSVMGMNALLLLLQRQLVPFDANTQRPAGDALFIKKIDVFID</sequence>
<keyword evidence="1" id="KW-0697">Rotamase</keyword>
<protein>
    <recommendedName>
        <fullName evidence="1">Peptidyl-prolyl cis-trans isomerase</fullName>
        <shortName evidence="1">PPIase</shortName>
        <ecNumber evidence="1">5.2.1.8</ecNumber>
    </recommendedName>
</protein>
<dbReference type="GO" id="GO:0000209">
    <property type="term" value="P:protein polyubiquitination"/>
    <property type="evidence" value="ECO:0007669"/>
    <property type="project" value="TreeGrafter"/>
</dbReference>
<accession>A0A7J6K714</accession>
<evidence type="ECO:0000313" key="4">
    <source>
        <dbReference type="Proteomes" id="UP000557509"/>
    </source>
</evidence>
<dbReference type="Proteomes" id="UP000557509">
    <property type="component" value="Unassembled WGS sequence"/>
</dbReference>
<comment type="function">
    <text evidence="1">PPIases accelerate the folding of proteins. It catalyzes the cis-trans isomerization of proline imidic peptide bonds in oligopeptides.</text>
</comment>
<dbReference type="PANTHER" id="PTHR45625:SF1">
    <property type="entry name" value="RING-TYPE E3 UBIQUITIN-PROTEIN LIGASE PPIL2"/>
    <property type="match status" value="1"/>
</dbReference>
<comment type="similarity">
    <text evidence="1">Belongs to the cyclophilin-type PPIase family.</text>
</comment>
<organism evidence="3 4">
    <name type="scientific">Toxoplasma gondii</name>
    <dbReference type="NCBI Taxonomy" id="5811"/>
    <lineage>
        <taxon>Eukaryota</taxon>
        <taxon>Sar</taxon>
        <taxon>Alveolata</taxon>
        <taxon>Apicomplexa</taxon>
        <taxon>Conoidasida</taxon>
        <taxon>Coccidia</taxon>
        <taxon>Eucoccidiorida</taxon>
        <taxon>Eimeriorina</taxon>
        <taxon>Sarcocystidae</taxon>
        <taxon>Toxoplasma</taxon>
    </lineage>
</organism>
<dbReference type="InterPro" id="IPR002130">
    <property type="entry name" value="Cyclophilin-type_PPIase_dom"/>
</dbReference>
<proteinExistence type="inferred from homology"/>
<evidence type="ECO:0000313" key="3">
    <source>
        <dbReference type="EMBL" id="KAF4642754.1"/>
    </source>
</evidence>
<dbReference type="EMBL" id="JAAUHK010000193">
    <property type="protein sequence ID" value="KAF4642754.1"/>
    <property type="molecule type" value="Genomic_DNA"/>
</dbReference>
<dbReference type="InterPro" id="IPR029000">
    <property type="entry name" value="Cyclophilin-like_dom_sf"/>
</dbReference>
<dbReference type="VEuPathDB" id="ToxoDB:TGME49_204325"/>
<dbReference type="EC" id="5.2.1.8" evidence="1"/>
<comment type="catalytic activity">
    <reaction evidence="1">
        <text>[protein]-peptidylproline (omega=180) = [protein]-peptidylproline (omega=0)</text>
        <dbReference type="Rhea" id="RHEA:16237"/>
        <dbReference type="Rhea" id="RHEA-COMP:10747"/>
        <dbReference type="Rhea" id="RHEA-COMP:10748"/>
        <dbReference type="ChEBI" id="CHEBI:83833"/>
        <dbReference type="ChEBI" id="CHEBI:83834"/>
        <dbReference type="EC" id="5.2.1.8"/>
    </reaction>
</comment>